<reference evidence="11" key="3">
    <citation type="submission" date="2018-01" db="EMBL/GenBank/DDBJ databases">
        <title>Raltonia solanacearum P824 infects blueberry.</title>
        <authorList>
            <person name="Bocsanczy A.M."/>
            <person name="Norman D.J."/>
        </authorList>
    </citation>
    <scope>NUCLEOTIDE SEQUENCE [LARGE SCALE GENOMIC DNA]</scope>
    <source>
        <strain evidence="11">P824</strain>
    </source>
</reference>
<evidence type="ECO:0000313" key="9">
    <source>
        <dbReference type="EMBL" id="CUV61869.1"/>
    </source>
</evidence>
<dbReference type="EMBL" id="CP025741">
    <property type="protein sequence ID" value="AYA47128.1"/>
    <property type="molecule type" value="Genomic_DNA"/>
</dbReference>
<feature type="domain" description="Endoribonuclease L-PSP/chorismate mutase-like" evidence="1">
    <location>
        <begin position="9"/>
        <end position="154"/>
    </location>
</feature>
<dbReference type="PATRIC" id="fig|305.107.peg.3892"/>
<accession>A0A0K1ZLD6</accession>
<dbReference type="EMBL" id="LN899825">
    <property type="protein sequence ID" value="CUV36450.1"/>
    <property type="molecule type" value="Genomic_DNA"/>
</dbReference>
<proteinExistence type="predicted"/>
<evidence type="ECO:0000313" key="8">
    <source>
        <dbReference type="EMBL" id="CUV53616.1"/>
    </source>
</evidence>
<reference evidence="4" key="1">
    <citation type="submission" date="2015-10" db="EMBL/GenBank/DDBJ databases">
        <authorList>
            <person name="Gilbert D.G."/>
        </authorList>
    </citation>
    <scope>NUCLEOTIDE SEQUENCE</scope>
    <source>
        <strain evidence="4">Phyl III-seqv23</strain>
    </source>
</reference>
<evidence type="ECO:0000313" key="6">
    <source>
        <dbReference type="EMBL" id="CUV36450.1"/>
    </source>
</evidence>
<dbReference type="CDD" id="cd02199">
    <property type="entry name" value="YjgF_YER057c_UK114_like_1"/>
    <property type="match status" value="1"/>
</dbReference>
<evidence type="ECO:0000313" key="3">
    <source>
        <dbReference type="EMBL" id="CUV19748.1"/>
    </source>
</evidence>
<evidence type="ECO:0000313" key="11">
    <source>
        <dbReference type="Proteomes" id="UP000262427"/>
    </source>
</evidence>
<reference evidence="10" key="4">
    <citation type="submission" date="2021-10" db="EMBL/GenBank/DDBJ databases">
        <title>Complete genome sequences of five Ralstonia solancearum strains isolated from sunflower.</title>
        <authorList>
            <person name="She X."/>
            <person name="He Z."/>
        </authorList>
    </citation>
    <scope>NUCLEOTIDE SEQUENCE</scope>
    <source>
        <strain evidence="10">RS638</strain>
    </source>
</reference>
<evidence type="ECO:0000313" key="2">
    <source>
        <dbReference type="EMBL" id="AYA47128.1"/>
    </source>
</evidence>
<name>A0A0K1ZLD6_RALSL</name>
<dbReference type="Gene3D" id="3.30.1330.40">
    <property type="entry name" value="RutC-like"/>
    <property type="match status" value="1"/>
</dbReference>
<evidence type="ECO:0000313" key="7">
    <source>
        <dbReference type="EMBL" id="CUV39965.1"/>
    </source>
</evidence>
<dbReference type="EMBL" id="LN899820">
    <property type="protein sequence ID" value="CUV53616.1"/>
    <property type="molecule type" value="Genomic_DNA"/>
</dbReference>
<dbReference type="PANTHER" id="PTHR43760">
    <property type="entry name" value="ENDORIBONUCLEASE-RELATED"/>
    <property type="match status" value="1"/>
</dbReference>
<dbReference type="EMBL" id="LN899822">
    <property type="protein sequence ID" value="CUV61869.1"/>
    <property type="molecule type" value="Genomic_DNA"/>
</dbReference>
<dbReference type="PANTHER" id="PTHR43760:SF1">
    <property type="entry name" value="ENDORIBONUCLEASE L-PSP_CHORISMATE MUTASE-LIKE DOMAIN-CONTAINING PROTEIN"/>
    <property type="match status" value="1"/>
</dbReference>
<dbReference type="InterPro" id="IPR013813">
    <property type="entry name" value="Endoribo_LPSP/chorism_mut-like"/>
</dbReference>
<evidence type="ECO:0000313" key="10">
    <source>
        <dbReference type="EMBL" id="UZF13932.1"/>
    </source>
</evidence>
<dbReference type="EMBL" id="LN899821">
    <property type="protein sequence ID" value="CUV19748.1"/>
    <property type="molecule type" value="Genomic_DNA"/>
</dbReference>
<evidence type="ECO:0000259" key="1">
    <source>
        <dbReference type="Pfam" id="PF14588"/>
    </source>
</evidence>
<dbReference type="Proteomes" id="UP000262427">
    <property type="component" value="Chromosome CM"/>
</dbReference>
<dbReference type="Pfam" id="PF14588">
    <property type="entry name" value="YjgF_endoribonc"/>
    <property type="match status" value="1"/>
</dbReference>
<dbReference type="EMBL" id="LN899824">
    <property type="protein sequence ID" value="CUV30579.1"/>
    <property type="molecule type" value="Genomic_DNA"/>
</dbReference>
<dbReference type="EMBL" id="LN899826">
    <property type="protein sequence ID" value="CUV39965.1"/>
    <property type="molecule type" value="Genomic_DNA"/>
</dbReference>
<organism evidence="4">
    <name type="scientific">Ralstonia solanacearum</name>
    <name type="common">Pseudomonas solanacearum</name>
    <dbReference type="NCBI Taxonomy" id="305"/>
    <lineage>
        <taxon>Bacteria</taxon>
        <taxon>Pseudomonadati</taxon>
        <taxon>Pseudomonadota</taxon>
        <taxon>Betaproteobacteria</taxon>
        <taxon>Burkholderiales</taxon>
        <taxon>Burkholderiaceae</taxon>
        <taxon>Ralstonia</taxon>
        <taxon>Ralstonia solanacearum species complex</taxon>
    </lineage>
</organism>
<protein>
    <submittedName>
        <fullName evidence="2">RidA family protein</fullName>
    </submittedName>
</protein>
<dbReference type="InterPro" id="IPR035959">
    <property type="entry name" value="RutC-like_sf"/>
</dbReference>
<dbReference type="SUPFAM" id="SSF55298">
    <property type="entry name" value="YjgF-like"/>
    <property type="match status" value="1"/>
</dbReference>
<evidence type="ECO:0000313" key="4">
    <source>
        <dbReference type="EMBL" id="CUV24224.1"/>
    </source>
</evidence>
<dbReference type="EMBL" id="LN899823">
    <property type="protein sequence ID" value="CUV24224.1"/>
    <property type="molecule type" value="Genomic_DNA"/>
</dbReference>
<sequence length="156" mass="16150">MTATQDIQARLKQLGIALPTAGAPVGAYVMAAQTGNLVFLSGHIAKQDGKPWVGRLGDDMTTAQGQAAARAIAIDLLATLSGHLGGDLNRVKRIVKVMSLVNSTSAFTEQHLVTSGASELFVEVFGDAGRHARSAFGVAQIPLGACVEIELIAEVA</sequence>
<gene>
    <name evidence="10" type="ORF">LH706_12920</name>
    <name evidence="3" type="ORF">PSS4_v1_1100041</name>
    <name evidence="9" type="ORF">RD1301_v1_1830006</name>
    <name evidence="2" type="ORF">RSP824_11870</name>
    <name evidence="4" type="ORF">RUN1744_v1_590041</name>
    <name evidence="5" type="ORF">RUN1985_v1_660077</name>
    <name evidence="8" type="ORF">RUN215_v1_150041</name>
    <name evidence="6" type="ORF">TD1301_v1_2120040</name>
    <name evidence="7" type="ORF">TF3108_v1_360006</name>
</gene>
<dbReference type="AlphaFoldDB" id="A0A0K1ZLD6"/>
<dbReference type="EMBL" id="CP085043">
    <property type="protein sequence ID" value="UZF13932.1"/>
    <property type="molecule type" value="Genomic_DNA"/>
</dbReference>
<reference evidence="2" key="2">
    <citation type="submission" date="2018-01" db="EMBL/GenBank/DDBJ databases">
        <title>Ralstonia pseudosolanacearum P824 infects blueberry.</title>
        <authorList>
            <person name="Bocsanczy A.M."/>
            <person name="Norman D.J."/>
        </authorList>
    </citation>
    <scope>NUCLEOTIDE SEQUENCE</scope>
    <source>
        <strain evidence="2">P824</strain>
    </source>
</reference>
<evidence type="ECO:0000313" key="5">
    <source>
        <dbReference type="EMBL" id="CUV30579.1"/>
    </source>
</evidence>